<evidence type="ECO:0000313" key="1">
    <source>
        <dbReference type="EMBL" id="VFU30231.1"/>
    </source>
</evidence>
<organism evidence="1">
    <name type="scientific">Salix viminalis</name>
    <name type="common">Common osier</name>
    <name type="synonym">Basket willow</name>
    <dbReference type="NCBI Taxonomy" id="40686"/>
    <lineage>
        <taxon>Eukaryota</taxon>
        <taxon>Viridiplantae</taxon>
        <taxon>Streptophyta</taxon>
        <taxon>Embryophyta</taxon>
        <taxon>Tracheophyta</taxon>
        <taxon>Spermatophyta</taxon>
        <taxon>Magnoliopsida</taxon>
        <taxon>eudicotyledons</taxon>
        <taxon>Gunneridae</taxon>
        <taxon>Pentapetalae</taxon>
        <taxon>rosids</taxon>
        <taxon>fabids</taxon>
        <taxon>Malpighiales</taxon>
        <taxon>Salicaceae</taxon>
        <taxon>Saliceae</taxon>
        <taxon>Salix</taxon>
    </lineage>
</organism>
<proteinExistence type="predicted"/>
<dbReference type="EMBL" id="CAADRP010000591">
    <property type="protein sequence ID" value="VFU30231.1"/>
    <property type="molecule type" value="Genomic_DNA"/>
</dbReference>
<reference evidence="1" key="1">
    <citation type="submission" date="2019-03" db="EMBL/GenBank/DDBJ databases">
        <authorList>
            <person name="Mank J."/>
            <person name="Almeida P."/>
        </authorList>
    </citation>
    <scope>NUCLEOTIDE SEQUENCE</scope>
    <source>
        <strain evidence="1">78183</strain>
    </source>
</reference>
<accession>A0A6N2KNX6</accession>
<gene>
    <name evidence="1" type="ORF">SVIM_LOCUS115517</name>
</gene>
<protein>
    <submittedName>
        <fullName evidence="1">Uncharacterized protein</fullName>
    </submittedName>
</protein>
<sequence>MVNWETWEKSLMNELLVLMNLCQGLKGRMRRKKRKANLVVVVLHAVLSGTIKSFDCPKQCLRVFRAMPIVGKIDNAYLFSCKFVKKNQQPCASQGFILARYETWTNDCPRHAWDLTTFTIKAGSWDFHVDTQKWASDNYRHPRSWDHGSLATSKCSRGTLHQPPLSFGRDGFGGQWSVAVTMRDGCPGLHH</sequence>
<dbReference type="AlphaFoldDB" id="A0A6N2KNX6"/>
<name>A0A6N2KNX6_SALVM</name>